<sequence length="177" mass="19092">METMLPASAGWGHRALPQSDPDRAAGGHEDGDRGAALSTSRRLPQTGVVPNERNVLGGELEPCGLDPITGFYRDGHCTCGPAQARHLICVVVTREFLSHQRSVGNDLTTPIQTYGFPGLHPGDRWCVVLERWLQAYEAGAAAPVVLTATNEQVLEVIELEVLRRFAVDVPDDLSSLG</sequence>
<dbReference type="InterPro" id="IPR018714">
    <property type="entry name" value="DUF2237"/>
</dbReference>
<dbReference type="Proteomes" id="UP001500051">
    <property type="component" value="Unassembled WGS sequence"/>
</dbReference>
<dbReference type="Pfam" id="PF09996">
    <property type="entry name" value="DUF2237"/>
    <property type="match status" value="1"/>
</dbReference>
<protein>
    <recommendedName>
        <fullName evidence="4">DUF2237 domain-containing protein</fullName>
    </recommendedName>
</protein>
<dbReference type="PANTHER" id="PTHR37466:SF1">
    <property type="entry name" value="SLR1628 PROTEIN"/>
    <property type="match status" value="1"/>
</dbReference>
<feature type="region of interest" description="Disordered" evidence="1">
    <location>
        <begin position="1"/>
        <end position="45"/>
    </location>
</feature>
<evidence type="ECO:0000256" key="1">
    <source>
        <dbReference type="SAM" id="MobiDB-lite"/>
    </source>
</evidence>
<evidence type="ECO:0008006" key="4">
    <source>
        <dbReference type="Google" id="ProtNLM"/>
    </source>
</evidence>
<comment type="caution">
    <text evidence="2">The sequence shown here is derived from an EMBL/GenBank/DDBJ whole genome shotgun (WGS) entry which is preliminary data.</text>
</comment>
<name>A0ABP7CSA8_9ACTN</name>
<dbReference type="Gene3D" id="3.30.56.110">
    <property type="entry name" value="Protein of unknown function DUF2237"/>
    <property type="match status" value="1"/>
</dbReference>
<accession>A0ABP7CSA8</accession>
<dbReference type="EMBL" id="BAAAYX010000002">
    <property type="protein sequence ID" value="GAA3695576.1"/>
    <property type="molecule type" value="Genomic_DNA"/>
</dbReference>
<evidence type="ECO:0000313" key="2">
    <source>
        <dbReference type="EMBL" id="GAA3695576.1"/>
    </source>
</evidence>
<evidence type="ECO:0000313" key="3">
    <source>
        <dbReference type="Proteomes" id="UP001500051"/>
    </source>
</evidence>
<organism evidence="2 3">
    <name type="scientific">Microlunatus aurantiacus</name>
    <dbReference type="NCBI Taxonomy" id="446786"/>
    <lineage>
        <taxon>Bacteria</taxon>
        <taxon>Bacillati</taxon>
        <taxon>Actinomycetota</taxon>
        <taxon>Actinomycetes</taxon>
        <taxon>Propionibacteriales</taxon>
        <taxon>Propionibacteriaceae</taxon>
        <taxon>Microlunatus</taxon>
    </lineage>
</organism>
<keyword evidence="3" id="KW-1185">Reference proteome</keyword>
<gene>
    <name evidence="2" type="ORF">GCM10022204_09230</name>
</gene>
<reference evidence="3" key="1">
    <citation type="journal article" date="2019" name="Int. J. Syst. Evol. Microbiol.">
        <title>The Global Catalogue of Microorganisms (GCM) 10K type strain sequencing project: providing services to taxonomists for standard genome sequencing and annotation.</title>
        <authorList>
            <consortium name="The Broad Institute Genomics Platform"/>
            <consortium name="The Broad Institute Genome Sequencing Center for Infectious Disease"/>
            <person name="Wu L."/>
            <person name="Ma J."/>
        </authorList>
    </citation>
    <scope>NUCLEOTIDE SEQUENCE [LARGE SCALE GENOMIC DNA]</scope>
    <source>
        <strain evidence="3">JCM 16548</strain>
    </source>
</reference>
<proteinExistence type="predicted"/>
<dbReference type="PANTHER" id="PTHR37466">
    <property type="entry name" value="SLR1628 PROTEIN"/>
    <property type="match status" value="1"/>
</dbReference>
<feature type="compositionally biased region" description="Basic and acidic residues" evidence="1">
    <location>
        <begin position="20"/>
        <end position="33"/>
    </location>
</feature>